<keyword evidence="2" id="KW-0472">Membrane</keyword>
<reference evidence="3 4" key="1">
    <citation type="submission" date="2016-03" db="EMBL/GenBank/DDBJ databases">
        <authorList>
            <person name="Devillers H."/>
        </authorList>
    </citation>
    <scope>NUCLEOTIDE SEQUENCE [LARGE SCALE GENOMIC DNA]</scope>
    <source>
        <strain evidence="3">CBS 10888</strain>
    </source>
</reference>
<sequence>MVLSANNREELTQLRATLSNTEQLDEMTGNVGHSLTHNHLNGEPVPPRTLDPEAQGLPQRAPDLPARRAANNEANLWPEVNLRFPDAIERRRYLRAFLRNLIILDHLLLMVLFPFSLYNVLRILLTEVTFSNNDFIVDIATYCRLSNILSSDGKSVVFFRSGFGLLGKFHNIIVFYSAPIFVWITSKSANGFWITRAYTTLIKSIAVTLYMLYGVGTSAYVSFASFFFALCLLMTGFRRYKGVAKIMGQIYRSTTGVF</sequence>
<accession>A0A1G4J6K1</accession>
<evidence type="ECO:0000313" key="3">
    <source>
        <dbReference type="EMBL" id="SCU85464.1"/>
    </source>
</evidence>
<feature type="transmembrane region" description="Helical" evidence="2">
    <location>
        <begin position="169"/>
        <end position="186"/>
    </location>
</feature>
<dbReference type="GO" id="GO:0043161">
    <property type="term" value="P:proteasome-mediated ubiquitin-dependent protein catabolic process"/>
    <property type="evidence" value="ECO:0007669"/>
    <property type="project" value="EnsemblFungi"/>
</dbReference>
<dbReference type="Proteomes" id="UP000190274">
    <property type="component" value="Chromosome D"/>
</dbReference>
<feature type="region of interest" description="Disordered" evidence="1">
    <location>
        <begin position="36"/>
        <end position="61"/>
    </location>
</feature>
<dbReference type="AlphaFoldDB" id="A0A1G4J6K1"/>
<feature type="transmembrane region" description="Helical" evidence="2">
    <location>
        <begin position="101"/>
        <end position="121"/>
    </location>
</feature>
<evidence type="ECO:0000256" key="1">
    <source>
        <dbReference type="SAM" id="MobiDB-lite"/>
    </source>
</evidence>
<gene>
    <name evidence="3" type="ORF">LADA_0D07646G</name>
</gene>
<name>A0A1G4J6K1_9SACH</name>
<proteinExistence type="predicted"/>
<dbReference type="GO" id="GO:0097658">
    <property type="term" value="C:Asi complex"/>
    <property type="evidence" value="ECO:0007669"/>
    <property type="project" value="EnsemblFungi"/>
</dbReference>
<keyword evidence="2" id="KW-0812">Transmembrane</keyword>
<feature type="transmembrane region" description="Helical" evidence="2">
    <location>
        <begin position="219"/>
        <end position="237"/>
    </location>
</feature>
<organism evidence="3 4">
    <name type="scientific">Lachancea dasiensis</name>
    <dbReference type="NCBI Taxonomy" id="1072105"/>
    <lineage>
        <taxon>Eukaryota</taxon>
        <taxon>Fungi</taxon>
        <taxon>Dikarya</taxon>
        <taxon>Ascomycota</taxon>
        <taxon>Saccharomycotina</taxon>
        <taxon>Saccharomycetes</taxon>
        <taxon>Saccharomycetales</taxon>
        <taxon>Saccharomycetaceae</taxon>
        <taxon>Lachancea</taxon>
    </lineage>
</organism>
<feature type="transmembrane region" description="Helical" evidence="2">
    <location>
        <begin position="193"/>
        <end position="213"/>
    </location>
</feature>
<dbReference type="GO" id="GO:0071230">
    <property type="term" value="P:cellular response to amino acid stimulus"/>
    <property type="evidence" value="ECO:0007669"/>
    <property type="project" value="EnsemblFungi"/>
</dbReference>
<evidence type="ECO:0000256" key="2">
    <source>
        <dbReference type="SAM" id="Phobius"/>
    </source>
</evidence>
<evidence type="ECO:0000313" key="4">
    <source>
        <dbReference type="Proteomes" id="UP000190274"/>
    </source>
</evidence>
<dbReference type="OrthoDB" id="4060403at2759"/>
<keyword evidence="2" id="KW-1133">Transmembrane helix</keyword>
<dbReference type="EMBL" id="LT598454">
    <property type="protein sequence ID" value="SCU85464.1"/>
    <property type="molecule type" value="Genomic_DNA"/>
</dbReference>
<protein>
    <submittedName>
        <fullName evidence="3">LADA_0D07646g1_1</fullName>
    </submittedName>
</protein>
<keyword evidence="4" id="KW-1185">Reference proteome</keyword>